<evidence type="ECO:0000313" key="1">
    <source>
        <dbReference type="EMBL" id="ADY55114.1"/>
    </source>
</evidence>
<dbReference type="EMBL" id="CP002547">
    <property type="protein sequence ID" value="ADY55114.1"/>
    <property type="molecule type" value="Genomic_DNA"/>
</dbReference>
<keyword evidence="2" id="KW-1185">Reference proteome</keyword>
<dbReference type="RefSeq" id="WP_013623985.1">
    <property type="nucleotide sequence ID" value="NC_015172.1"/>
</dbReference>
<dbReference type="KEGG" id="sgy:Sgly_0757"/>
<dbReference type="Proteomes" id="UP000007488">
    <property type="component" value="Chromosome"/>
</dbReference>
<name>F0T0P9_SYNGF</name>
<dbReference type="STRING" id="645991.Sgly_0757"/>
<evidence type="ECO:0000313" key="2">
    <source>
        <dbReference type="Proteomes" id="UP000007488"/>
    </source>
</evidence>
<reference evidence="1 2" key="1">
    <citation type="journal article" date="2011" name="Stand. Genomic Sci.">
        <title>Complete genome sequence of Syntrophobotulus glycolicus type strain (FlGlyR).</title>
        <authorList>
            <person name="Han C."/>
            <person name="Mwirichia R."/>
            <person name="Chertkov O."/>
            <person name="Held B."/>
            <person name="Lapidus A."/>
            <person name="Nolan M."/>
            <person name="Lucas S."/>
            <person name="Hammon N."/>
            <person name="Deshpande S."/>
            <person name="Cheng J.F."/>
            <person name="Tapia R."/>
            <person name="Goodwin L."/>
            <person name="Pitluck S."/>
            <person name="Huntemann M."/>
            <person name="Liolios K."/>
            <person name="Ivanova N."/>
            <person name="Pagani I."/>
            <person name="Mavromatis K."/>
            <person name="Ovchinikova G."/>
            <person name="Pati A."/>
            <person name="Chen A."/>
            <person name="Palaniappan K."/>
            <person name="Land M."/>
            <person name="Hauser L."/>
            <person name="Brambilla E.M."/>
            <person name="Rohde M."/>
            <person name="Spring S."/>
            <person name="Sikorski J."/>
            <person name="Goker M."/>
            <person name="Woyke T."/>
            <person name="Bristow J."/>
            <person name="Eisen J.A."/>
            <person name="Markowitz V."/>
            <person name="Hugenholtz P."/>
            <person name="Kyrpides N.C."/>
            <person name="Klenk H.P."/>
            <person name="Detter J.C."/>
        </authorList>
    </citation>
    <scope>NUCLEOTIDE SEQUENCE [LARGE SCALE GENOMIC DNA]</scope>
    <source>
        <strain evidence="2">DSM 8271 / FlGlyR</strain>
    </source>
</reference>
<proteinExistence type="predicted"/>
<organism evidence="1 2">
    <name type="scientific">Syntrophobotulus glycolicus (strain DSM 8271 / FlGlyR)</name>
    <dbReference type="NCBI Taxonomy" id="645991"/>
    <lineage>
        <taxon>Bacteria</taxon>
        <taxon>Bacillati</taxon>
        <taxon>Bacillota</taxon>
        <taxon>Clostridia</taxon>
        <taxon>Eubacteriales</taxon>
        <taxon>Desulfitobacteriaceae</taxon>
        <taxon>Syntrophobotulus</taxon>
    </lineage>
</organism>
<sequence>MSRRSPGERIIEILNRFKEDEVSRAEALNDILRVLRSTCENCKHRTESKKLEYKRQEILKDIQDGF</sequence>
<dbReference type="HOGENOM" id="CLU_2829750_0_0_9"/>
<accession>F0T0P9</accession>
<dbReference type="AlphaFoldDB" id="F0T0P9"/>
<protein>
    <submittedName>
        <fullName evidence="1">Uncharacterized protein</fullName>
    </submittedName>
</protein>
<gene>
    <name evidence="1" type="ordered locus">Sgly_0757</name>
</gene>
<reference evidence="2" key="2">
    <citation type="submission" date="2011-02" db="EMBL/GenBank/DDBJ databases">
        <title>The complete genome of Syntrophobotulus glycolicus DSM 8271.</title>
        <authorList>
            <person name="Lucas S."/>
            <person name="Copeland A."/>
            <person name="Lapidus A."/>
            <person name="Bruce D."/>
            <person name="Goodwin L."/>
            <person name="Pitluck S."/>
            <person name="Kyrpides N."/>
            <person name="Mavromatis K."/>
            <person name="Pagani I."/>
            <person name="Ivanova N."/>
            <person name="Mikhailova N."/>
            <person name="Chertkov O."/>
            <person name="Held B."/>
            <person name="Detter J.C."/>
            <person name="Tapia R."/>
            <person name="Han C."/>
            <person name="Land M."/>
            <person name="Hauser L."/>
            <person name="Markowitz V."/>
            <person name="Cheng J.-F."/>
            <person name="Hugenholtz P."/>
            <person name="Woyke T."/>
            <person name="Wu D."/>
            <person name="Spring S."/>
            <person name="Schroeder M."/>
            <person name="Brambilla E."/>
            <person name="Klenk H.-P."/>
            <person name="Eisen J.A."/>
        </authorList>
    </citation>
    <scope>NUCLEOTIDE SEQUENCE [LARGE SCALE GENOMIC DNA]</scope>
    <source>
        <strain evidence="2">DSM 8271 / FlGlyR</strain>
    </source>
</reference>